<dbReference type="AlphaFoldDB" id="A0A238ZTA9"/>
<reference evidence="2" key="1">
    <citation type="submission" date="2017-06" db="EMBL/GenBank/DDBJ databases">
        <authorList>
            <person name="Varghese N."/>
            <person name="Submissions S."/>
        </authorList>
    </citation>
    <scope>NUCLEOTIDE SEQUENCE [LARGE SCALE GENOMIC DNA]</scope>
    <source>
        <strain evidence="2">DSM 15668</strain>
    </source>
</reference>
<dbReference type="EMBL" id="FZOB01000012">
    <property type="protein sequence ID" value="SNR86657.1"/>
    <property type="molecule type" value="Genomic_DNA"/>
</dbReference>
<evidence type="ECO:0000313" key="2">
    <source>
        <dbReference type="Proteomes" id="UP000198405"/>
    </source>
</evidence>
<dbReference type="RefSeq" id="WP_219350096.1">
    <property type="nucleotide sequence ID" value="NZ_FZOB01000012.1"/>
</dbReference>
<gene>
    <name evidence="1" type="ORF">SAMN06265340_1121</name>
</gene>
<name>A0A238ZTA9_9BACT</name>
<accession>A0A238ZTA9</accession>
<protein>
    <submittedName>
        <fullName evidence="1">Uncharacterized protein</fullName>
    </submittedName>
</protein>
<dbReference type="Proteomes" id="UP000198405">
    <property type="component" value="Unassembled WGS sequence"/>
</dbReference>
<proteinExistence type="predicted"/>
<sequence>GMNGRTPFEVLKSKWDCLFNLNVACFPVVLLEDVFVVANRLGVLEKGGENVLTPYLLQDCFKLSFNFRKMKLFGCETISEWLFVILKIKFNKISLKLKVFLQIPFGFTYAKIPVSKLEKIIWSKE</sequence>
<organism evidence="1 2">
    <name type="scientific">Desulfurobacterium atlanticum</name>
    <dbReference type="NCBI Taxonomy" id="240169"/>
    <lineage>
        <taxon>Bacteria</taxon>
        <taxon>Pseudomonadati</taxon>
        <taxon>Aquificota</taxon>
        <taxon>Aquificia</taxon>
        <taxon>Desulfurobacteriales</taxon>
        <taxon>Desulfurobacteriaceae</taxon>
        <taxon>Desulfurobacterium</taxon>
    </lineage>
</organism>
<feature type="non-terminal residue" evidence="1">
    <location>
        <position position="1"/>
    </location>
</feature>
<evidence type="ECO:0000313" key="1">
    <source>
        <dbReference type="EMBL" id="SNR86657.1"/>
    </source>
</evidence>
<keyword evidence="2" id="KW-1185">Reference proteome</keyword>